<dbReference type="RefSeq" id="WP_272144194.1">
    <property type="nucleotide sequence ID" value="NZ_JAQNDM010000002.1"/>
</dbReference>
<dbReference type="EMBL" id="JAQNDM010000002">
    <property type="protein sequence ID" value="MDC0713778.1"/>
    <property type="molecule type" value="Genomic_DNA"/>
</dbReference>
<keyword evidence="3" id="KW-1185">Reference proteome</keyword>
<organism evidence="2 3">
    <name type="scientific">Stigmatella ashevillensis</name>
    <dbReference type="NCBI Taxonomy" id="2995309"/>
    <lineage>
        <taxon>Bacteria</taxon>
        <taxon>Pseudomonadati</taxon>
        <taxon>Myxococcota</taxon>
        <taxon>Myxococcia</taxon>
        <taxon>Myxococcales</taxon>
        <taxon>Cystobacterineae</taxon>
        <taxon>Archangiaceae</taxon>
        <taxon>Stigmatella</taxon>
    </lineage>
</organism>
<gene>
    <name evidence="2" type="ORF">POL68_35255</name>
</gene>
<keyword evidence="1" id="KW-0732">Signal</keyword>
<name>A0ABT5DM26_9BACT</name>
<feature type="signal peptide" evidence="1">
    <location>
        <begin position="1"/>
        <end position="23"/>
    </location>
</feature>
<evidence type="ECO:0000313" key="3">
    <source>
        <dbReference type="Proteomes" id="UP001221838"/>
    </source>
</evidence>
<sequence length="245" mass="27241">MKKLVKALIIALATVGASHAAWATDAKNFRNLGFSADGRHFAFAESVVQDPSGFPWAAAYVVDVAQNRLVQTEKILIEVENRSEEKALQQVIAKLNLSKYGIDQKRLGKTLWIRMPTDLGAPEMKPLFSLDYGVMGGANTVSPQFQLEVTELDPAVPNTECEGYGHKMVAVSLANLGDDTRVDLQRDTNVPRSRECSWAYQPRQVIEHKGSIVVVLRYETFGFEGPDYNHMVVTAQRALERITHP</sequence>
<feature type="chain" id="PRO_5046901742" evidence="1">
    <location>
        <begin position="24"/>
        <end position="245"/>
    </location>
</feature>
<proteinExistence type="predicted"/>
<dbReference type="Pfam" id="PF10016">
    <property type="entry name" value="DUF2259"/>
    <property type="match status" value="1"/>
</dbReference>
<dbReference type="InterPro" id="IPR018725">
    <property type="entry name" value="DUF2259_secreted"/>
</dbReference>
<evidence type="ECO:0000256" key="1">
    <source>
        <dbReference type="SAM" id="SignalP"/>
    </source>
</evidence>
<evidence type="ECO:0000313" key="2">
    <source>
        <dbReference type="EMBL" id="MDC0713778.1"/>
    </source>
</evidence>
<protein>
    <submittedName>
        <fullName evidence="2">DUF2259 domain-containing protein</fullName>
    </submittedName>
</protein>
<comment type="caution">
    <text evidence="2">The sequence shown here is derived from an EMBL/GenBank/DDBJ whole genome shotgun (WGS) entry which is preliminary data.</text>
</comment>
<dbReference type="Proteomes" id="UP001221838">
    <property type="component" value="Unassembled WGS sequence"/>
</dbReference>
<reference evidence="2 3" key="1">
    <citation type="submission" date="2022-11" db="EMBL/GenBank/DDBJ databases">
        <title>Minimal conservation of predation-associated metabolite biosynthetic gene clusters underscores biosynthetic potential of Myxococcota including descriptions for ten novel species: Archangium lansinium sp. nov., Myxococcus landrumus sp. nov., Nannocystis bai.</title>
        <authorList>
            <person name="Ahearne A."/>
            <person name="Stevens C."/>
            <person name="Dowd S."/>
        </authorList>
    </citation>
    <scope>NUCLEOTIDE SEQUENCE [LARGE SCALE GENOMIC DNA]</scope>
    <source>
        <strain evidence="2 3">NCWAL01</strain>
    </source>
</reference>
<accession>A0ABT5DM26</accession>